<gene>
    <name evidence="1" type="ORF">ALO_01859</name>
</gene>
<dbReference type="EMBL" id="AFGF01000016">
    <property type="protein sequence ID" value="EGO65621.1"/>
    <property type="molecule type" value="Genomic_DNA"/>
</dbReference>
<comment type="caution">
    <text evidence="1">The sequence shown here is derived from an EMBL/GenBank/DDBJ whole genome shotgun (WGS) entry which is preliminary data.</text>
</comment>
<dbReference type="OrthoDB" id="1633476at2"/>
<name>F7NEA9_9FIRM</name>
<accession>F7NEA9</accession>
<protein>
    <submittedName>
        <fullName evidence="1">Uncharacterized protein</fullName>
    </submittedName>
</protein>
<dbReference type="STRING" id="1009370.ALO_01859"/>
<reference evidence="1 2" key="1">
    <citation type="journal article" date="2011" name="EMBO J.">
        <title>Structural diversity of bacterial flagellar motors.</title>
        <authorList>
            <person name="Chen S."/>
            <person name="Beeby M."/>
            <person name="Murphy G.E."/>
            <person name="Leadbetter J.R."/>
            <person name="Hendrixson D.R."/>
            <person name="Briegel A."/>
            <person name="Li Z."/>
            <person name="Shi J."/>
            <person name="Tocheva E.I."/>
            <person name="Muller A."/>
            <person name="Dobro M.J."/>
            <person name="Jensen G.J."/>
        </authorList>
    </citation>
    <scope>NUCLEOTIDE SEQUENCE [LARGE SCALE GENOMIC DNA]</scope>
    <source>
        <strain evidence="1 2">DSM 6540</strain>
    </source>
</reference>
<evidence type="ECO:0000313" key="2">
    <source>
        <dbReference type="Proteomes" id="UP000003240"/>
    </source>
</evidence>
<proteinExistence type="predicted"/>
<dbReference type="Proteomes" id="UP000003240">
    <property type="component" value="Unassembled WGS sequence"/>
</dbReference>
<sequence>MRLKISETLEFLTQVHTSWDNTEQRAALRKYPRRSISYDYHGMIPAQSQYLRALSYARQNEQIEIPLWHAACSMTEPAYANMSHVSLSSGDLWQFRGCSGVIFWRNDVDGGERYFLSALHGDGSLKLTEILEKNYSIQGHMICPVAYGYLKPEEDFILYTDSLSDMQLNVELLTDYTATGLPTALDENYFEPWENSTPFQHAIPPAYQGVDIFPIPPSWAGDIAGNFTRNANKLDNKSGLVKYDVKSLSSSENKEMEYVLASRSEINNFQRFFTKCKGRWKSFYAPTWLNDMTMTEDAAKGQSYIMVEWPLYWKYYSQMSRRKLIILFLKNGRVQIIPLAGYSTDAAGKYGKVYLDSTLTAAVKKSDVLLISFLLRYRFDNDALIMDYDTAGMATTTISFAEVNA</sequence>
<dbReference type="AlphaFoldDB" id="F7NEA9"/>
<organism evidence="1 2">
    <name type="scientific">Acetonema longum DSM 6540</name>
    <dbReference type="NCBI Taxonomy" id="1009370"/>
    <lineage>
        <taxon>Bacteria</taxon>
        <taxon>Bacillati</taxon>
        <taxon>Bacillota</taxon>
        <taxon>Negativicutes</taxon>
        <taxon>Acetonemataceae</taxon>
        <taxon>Acetonema</taxon>
    </lineage>
</organism>
<evidence type="ECO:0000313" key="1">
    <source>
        <dbReference type="EMBL" id="EGO65621.1"/>
    </source>
</evidence>
<dbReference type="RefSeq" id="WP_004092189.1">
    <property type="nucleotide sequence ID" value="NZ_AFGF01000016.1"/>
</dbReference>
<keyword evidence="2" id="KW-1185">Reference proteome</keyword>